<dbReference type="Proteomes" id="UP000255423">
    <property type="component" value="Unassembled WGS sequence"/>
</dbReference>
<dbReference type="Gene3D" id="3.40.630.30">
    <property type="match status" value="1"/>
</dbReference>
<reference evidence="3 4" key="1">
    <citation type="submission" date="2017-08" db="EMBL/GenBank/DDBJ databases">
        <authorList>
            <person name="de Groot N.N."/>
        </authorList>
    </citation>
    <scope>NUCLEOTIDE SEQUENCE [LARGE SCALE GENOMIC DNA]</scope>
    <source>
        <strain evidence="3 4">HM2</strain>
    </source>
</reference>
<dbReference type="PROSITE" id="PS51186">
    <property type="entry name" value="GNAT"/>
    <property type="match status" value="1"/>
</dbReference>
<dbReference type="Pfam" id="PF13508">
    <property type="entry name" value="Acetyltransf_7"/>
    <property type="match status" value="1"/>
</dbReference>
<evidence type="ECO:0000313" key="4">
    <source>
        <dbReference type="Proteomes" id="UP000255423"/>
    </source>
</evidence>
<dbReference type="InterPro" id="IPR016181">
    <property type="entry name" value="Acyl_CoA_acyltransferase"/>
</dbReference>
<organism evidence="3 4">
    <name type="scientific">Fibrobacter succinogenes</name>
    <name type="common">Bacteroides succinogenes</name>
    <dbReference type="NCBI Taxonomy" id="833"/>
    <lineage>
        <taxon>Bacteria</taxon>
        <taxon>Pseudomonadati</taxon>
        <taxon>Fibrobacterota</taxon>
        <taxon>Fibrobacteria</taxon>
        <taxon>Fibrobacterales</taxon>
        <taxon>Fibrobacteraceae</taxon>
        <taxon>Fibrobacter</taxon>
    </lineage>
</organism>
<gene>
    <name evidence="3" type="ORF">SAMN05661053_1115</name>
</gene>
<dbReference type="InterPro" id="IPR050769">
    <property type="entry name" value="NAT_camello-type"/>
</dbReference>
<sequence>MIITINKDDPWWEKTRVFAKDCPWLPGRRLAERMSKNDFLDWEKVFVAVHGEDVVGFCVLEENGNIPAKFNCSPFINLVYVSEKFRGERLSKSLIDAALDYAQRLGYKKVYLKSEHHGLYEKYGFKKIADFEPTVGLANQLFEIEISV</sequence>
<dbReference type="GO" id="GO:0008080">
    <property type="term" value="F:N-acetyltransferase activity"/>
    <property type="evidence" value="ECO:0007669"/>
    <property type="project" value="InterPro"/>
</dbReference>
<protein>
    <submittedName>
        <fullName evidence="3">Acetyltransferase (GNAT) domain-containing protein</fullName>
    </submittedName>
</protein>
<dbReference type="CDD" id="cd04301">
    <property type="entry name" value="NAT_SF"/>
    <property type="match status" value="1"/>
</dbReference>
<proteinExistence type="predicted"/>
<dbReference type="InterPro" id="IPR000182">
    <property type="entry name" value="GNAT_dom"/>
</dbReference>
<keyword evidence="1 3" id="KW-0808">Transferase</keyword>
<dbReference type="PANTHER" id="PTHR13947">
    <property type="entry name" value="GNAT FAMILY N-ACETYLTRANSFERASE"/>
    <property type="match status" value="1"/>
</dbReference>
<evidence type="ECO:0000313" key="3">
    <source>
        <dbReference type="EMBL" id="SUQ19871.1"/>
    </source>
</evidence>
<dbReference type="PANTHER" id="PTHR13947:SF37">
    <property type="entry name" value="LD18367P"/>
    <property type="match status" value="1"/>
</dbReference>
<name>A0A380RX42_FIBSU</name>
<accession>A0A380RX42</accession>
<dbReference type="RefSeq" id="WP_109572383.1">
    <property type="nucleotide sequence ID" value="NZ_UHJL01000001.1"/>
</dbReference>
<dbReference type="AlphaFoldDB" id="A0A380RX42"/>
<dbReference type="EMBL" id="UHJL01000001">
    <property type="protein sequence ID" value="SUQ19871.1"/>
    <property type="molecule type" value="Genomic_DNA"/>
</dbReference>
<dbReference type="SUPFAM" id="SSF55729">
    <property type="entry name" value="Acyl-CoA N-acyltransferases (Nat)"/>
    <property type="match status" value="1"/>
</dbReference>
<evidence type="ECO:0000259" key="2">
    <source>
        <dbReference type="PROSITE" id="PS51186"/>
    </source>
</evidence>
<feature type="domain" description="N-acetyltransferase" evidence="2">
    <location>
        <begin position="1"/>
        <end position="147"/>
    </location>
</feature>
<evidence type="ECO:0000256" key="1">
    <source>
        <dbReference type="ARBA" id="ARBA00022679"/>
    </source>
</evidence>